<evidence type="ECO:0000256" key="6">
    <source>
        <dbReference type="ARBA" id="ARBA00022801"/>
    </source>
</evidence>
<organism evidence="8">
    <name type="scientific">mine drainage metagenome</name>
    <dbReference type="NCBI Taxonomy" id="410659"/>
    <lineage>
        <taxon>unclassified sequences</taxon>
        <taxon>metagenomes</taxon>
        <taxon>ecological metagenomes</taxon>
    </lineage>
</organism>
<dbReference type="InterPro" id="IPR020550">
    <property type="entry name" value="Inositol_monophosphatase_CS"/>
</dbReference>
<accession>A0A1J5PFD6</accession>
<comment type="catalytic activity">
    <reaction evidence="1">
        <text>a myo-inositol phosphate + H2O = myo-inositol + phosphate</text>
        <dbReference type="Rhea" id="RHEA:24056"/>
        <dbReference type="ChEBI" id="CHEBI:15377"/>
        <dbReference type="ChEBI" id="CHEBI:17268"/>
        <dbReference type="ChEBI" id="CHEBI:43474"/>
        <dbReference type="ChEBI" id="CHEBI:84139"/>
        <dbReference type="EC" id="3.1.3.25"/>
    </reaction>
</comment>
<dbReference type="PANTHER" id="PTHR20854:SF4">
    <property type="entry name" value="INOSITOL-1-MONOPHOSPHATASE-RELATED"/>
    <property type="match status" value="1"/>
</dbReference>
<dbReference type="GO" id="GO:0046854">
    <property type="term" value="P:phosphatidylinositol phosphate biosynthetic process"/>
    <property type="evidence" value="ECO:0007669"/>
    <property type="project" value="InterPro"/>
</dbReference>
<evidence type="ECO:0000256" key="1">
    <source>
        <dbReference type="ARBA" id="ARBA00001033"/>
    </source>
</evidence>
<dbReference type="GO" id="GO:0046872">
    <property type="term" value="F:metal ion binding"/>
    <property type="evidence" value="ECO:0007669"/>
    <property type="project" value="UniProtKB-KW"/>
</dbReference>
<evidence type="ECO:0000256" key="2">
    <source>
        <dbReference type="ARBA" id="ARBA00001946"/>
    </source>
</evidence>
<dbReference type="Pfam" id="PF00459">
    <property type="entry name" value="Inositol_P"/>
    <property type="match status" value="1"/>
</dbReference>
<evidence type="ECO:0000256" key="7">
    <source>
        <dbReference type="ARBA" id="ARBA00022842"/>
    </source>
</evidence>
<name>A0A1J5PFD6_9ZZZZ</name>
<comment type="similarity">
    <text evidence="3">Belongs to the inositol monophosphatase superfamily.</text>
</comment>
<dbReference type="Gene3D" id="3.40.190.80">
    <property type="match status" value="1"/>
</dbReference>
<keyword evidence="6 8" id="KW-0378">Hydrolase</keyword>
<sequence length="235" mass="25041">MLLNRPQDLGVMSKSTPTDVVTVMDKNAERLLEKFLLGARPNDGILGEEGASVDGTSGVVWIVDPLDGTVNYLYDLPGWAVSVAAQLNGETIAGCVYAPSIGRTWSAALGMGAWLNRAAIFCNDSVEFEKSLIRTGFSYSAEERSSQGQMVQRLLPQVRDIRRSGSAAVDLCHVASGSLDGYFERGLNPWDFAAGQLIVREAGGVVSDLSGGSANYEMTIAGGPAVHARLLAFLR</sequence>
<dbReference type="PROSITE" id="PS00630">
    <property type="entry name" value="IMP_2"/>
    <property type="match status" value="1"/>
</dbReference>
<dbReference type="SUPFAM" id="SSF56655">
    <property type="entry name" value="Carbohydrate phosphatase"/>
    <property type="match status" value="1"/>
</dbReference>
<dbReference type="GO" id="GO:0006020">
    <property type="term" value="P:inositol metabolic process"/>
    <property type="evidence" value="ECO:0007669"/>
    <property type="project" value="TreeGrafter"/>
</dbReference>
<comment type="caution">
    <text evidence="8">The sequence shown here is derived from an EMBL/GenBank/DDBJ whole genome shotgun (WGS) entry which is preliminary data.</text>
</comment>
<evidence type="ECO:0000256" key="5">
    <source>
        <dbReference type="ARBA" id="ARBA00022723"/>
    </source>
</evidence>
<protein>
    <recommendedName>
        <fullName evidence="4">inositol-phosphate phosphatase</fullName>
        <ecNumber evidence="4">3.1.3.25</ecNumber>
    </recommendedName>
</protein>
<dbReference type="InterPro" id="IPR033942">
    <property type="entry name" value="IMPase"/>
</dbReference>
<dbReference type="PANTHER" id="PTHR20854">
    <property type="entry name" value="INOSITOL MONOPHOSPHATASE"/>
    <property type="match status" value="1"/>
</dbReference>
<dbReference type="InterPro" id="IPR020583">
    <property type="entry name" value="Inositol_monoP_metal-BS"/>
</dbReference>
<dbReference type="GO" id="GO:0007165">
    <property type="term" value="P:signal transduction"/>
    <property type="evidence" value="ECO:0007669"/>
    <property type="project" value="TreeGrafter"/>
</dbReference>
<dbReference type="Gene3D" id="3.30.540.10">
    <property type="entry name" value="Fructose-1,6-Bisphosphatase, subunit A, domain 1"/>
    <property type="match status" value="1"/>
</dbReference>
<comment type="cofactor">
    <cofactor evidence="2">
        <name>Mg(2+)</name>
        <dbReference type="ChEBI" id="CHEBI:18420"/>
    </cofactor>
</comment>
<dbReference type="FunFam" id="3.40.190.80:FF:000020">
    <property type="entry name" value="Fructose-1,6-bisphosphatase/inositol-1-monophosphatase"/>
    <property type="match status" value="1"/>
</dbReference>
<evidence type="ECO:0000256" key="3">
    <source>
        <dbReference type="ARBA" id="ARBA00009759"/>
    </source>
</evidence>
<dbReference type="PROSITE" id="PS00629">
    <property type="entry name" value="IMP_1"/>
    <property type="match status" value="1"/>
</dbReference>
<gene>
    <name evidence="8" type="primary">suhB_21</name>
    <name evidence="8" type="ORF">GALL_518940</name>
</gene>
<dbReference type="PRINTS" id="PR00377">
    <property type="entry name" value="IMPHPHTASES"/>
</dbReference>
<keyword evidence="5" id="KW-0479">Metal-binding</keyword>
<keyword evidence="7" id="KW-0460">Magnesium</keyword>
<evidence type="ECO:0000313" key="8">
    <source>
        <dbReference type="EMBL" id="OIQ66535.1"/>
    </source>
</evidence>
<dbReference type="EMBL" id="MLJW01006534">
    <property type="protein sequence ID" value="OIQ66535.1"/>
    <property type="molecule type" value="Genomic_DNA"/>
</dbReference>
<dbReference type="AlphaFoldDB" id="A0A1J5PFD6"/>
<proteinExistence type="inferred from homology"/>
<reference evidence="8" key="1">
    <citation type="submission" date="2016-10" db="EMBL/GenBank/DDBJ databases">
        <title>Sequence of Gallionella enrichment culture.</title>
        <authorList>
            <person name="Poehlein A."/>
            <person name="Muehling M."/>
            <person name="Daniel R."/>
        </authorList>
    </citation>
    <scope>NUCLEOTIDE SEQUENCE</scope>
</reference>
<dbReference type="EC" id="3.1.3.25" evidence="4"/>
<dbReference type="InterPro" id="IPR000760">
    <property type="entry name" value="Inositol_monophosphatase-like"/>
</dbReference>
<dbReference type="GO" id="GO:0008934">
    <property type="term" value="F:inositol monophosphate 1-phosphatase activity"/>
    <property type="evidence" value="ECO:0007669"/>
    <property type="project" value="InterPro"/>
</dbReference>
<dbReference type="CDD" id="cd01639">
    <property type="entry name" value="IMPase"/>
    <property type="match status" value="1"/>
</dbReference>
<evidence type="ECO:0000256" key="4">
    <source>
        <dbReference type="ARBA" id="ARBA00013106"/>
    </source>
</evidence>